<name>A0A7C1GUB8_9BACT</name>
<reference evidence="1" key="1">
    <citation type="journal article" date="2020" name="mSystems">
        <title>Genome- and Community-Level Interaction Insights into Carbon Utilization and Element Cycling Functions of Hydrothermarchaeota in Hydrothermal Sediment.</title>
        <authorList>
            <person name="Zhou Z."/>
            <person name="Liu Y."/>
            <person name="Xu W."/>
            <person name="Pan J."/>
            <person name="Luo Z.H."/>
            <person name="Li M."/>
        </authorList>
    </citation>
    <scope>NUCLEOTIDE SEQUENCE [LARGE SCALE GENOMIC DNA]</scope>
    <source>
        <strain evidence="1">SpSt-1179</strain>
    </source>
</reference>
<dbReference type="InterPro" id="IPR029068">
    <property type="entry name" value="Glyas_Bleomycin-R_OHBP_Dase"/>
</dbReference>
<proteinExistence type="predicted"/>
<protein>
    <submittedName>
        <fullName evidence="1">VOC family protein</fullName>
    </submittedName>
</protein>
<organism evidence="1">
    <name type="scientific">Mesotoga infera</name>
    <dbReference type="NCBI Taxonomy" id="1236046"/>
    <lineage>
        <taxon>Bacteria</taxon>
        <taxon>Thermotogati</taxon>
        <taxon>Thermotogota</taxon>
        <taxon>Thermotogae</taxon>
        <taxon>Kosmotogales</taxon>
        <taxon>Kosmotogaceae</taxon>
        <taxon>Mesotoga</taxon>
    </lineage>
</organism>
<dbReference type="EMBL" id="DSBT01000306">
    <property type="protein sequence ID" value="HDP78483.1"/>
    <property type="molecule type" value="Genomic_DNA"/>
</dbReference>
<sequence>MEIQVATISVSSLERARVFYEEILGFEPDIFYEQTNWESYKLDGTAGFGIIETPGLRRNWNSDILNFRITGIEELWNRVKDSVEIDTPLETTPYGILKFVIKDPDGFRIGFVEKEKA</sequence>
<dbReference type="Proteomes" id="UP000886198">
    <property type="component" value="Unassembled WGS sequence"/>
</dbReference>
<comment type="caution">
    <text evidence="1">The sequence shown here is derived from an EMBL/GenBank/DDBJ whole genome shotgun (WGS) entry which is preliminary data.</text>
</comment>
<accession>A0A7C1GUB8</accession>
<evidence type="ECO:0000313" key="1">
    <source>
        <dbReference type="EMBL" id="HDP78483.1"/>
    </source>
</evidence>
<dbReference type="SUPFAM" id="SSF54593">
    <property type="entry name" value="Glyoxalase/Bleomycin resistance protein/Dihydroxybiphenyl dioxygenase"/>
    <property type="match status" value="1"/>
</dbReference>
<dbReference type="AlphaFoldDB" id="A0A7C1GUB8"/>
<dbReference type="Gene3D" id="3.10.180.10">
    <property type="entry name" value="2,3-Dihydroxybiphenyl 1,2-Dioxygenase, domain 1"/>
    <property type="match status" value="1"/>
</dbReference>
<gene>
    <name evidence="1" type="ORF">ENN47_09945</name>
</gene>